<evidence type="ECO:0000256" key="4">
    <source>
        <dbReference type="ARBA" id="ARBA00023284"/>
    </source>
</evidence>
<evidence type="ECO:0000256" key="1">
    <source>
        <dbReference type="ARBA" id="ARBA00006347"/>
    </source>
</evidence>
<dbReference type="Pfam" id="PF00085">
    <property type="entry name" value="Thioredoxin"/>
    <property type="match status" value="2"/>
</dbReference>
<dbReference type="AlphaFoldDB" id="A0A1Q3G011"/>
<dbReference type="PRINTS" id="PR00421">
    <property type="entry name" value="THIOREDOXIN"/>
</dbReference>
<feature type="domain" description="Thioredoxin" evidence="7">
    <location>
        <begin position="134"/>
        <end position="248"/>
    </location>
</feature>
<evidence type="ECO:0000313" key="8">
    <source>
        <dbReference type="EMBL" id="JAV33139.1"/>
    </source>
</evidence>
<comment type="similarity">
    <text evidence="1">Belongs to the protein disulfide isomerase family.</text>
</comment>
<dbReference type="GO" id="GO:0003756">
    <property type="term" value="F:protein disulfide isomerase activity"/>
    <property type="evidence" value="ECO:0007669"/>
    <property type="project" value="TreeGrafter"/>
</dbReference>
<keyword evidence="8" id="KW-0413">Isomerase</keyword>
<keyword evidence="2 6" id="KW-0732">Signal</keyword>
<dbReference type="SUPFAM" id="SSF52833">
    <property type="entry name" value="Thioredoxin-like"/>
    <property type="match status" value="2"/>
</dbReference>
<sequence length="299" mass="33636">MFIPIIHLLLVLLTAQIVTGDGTFPTEDEVLVLNPDNFELALQRFPLLMVHFYAPWCPHCQALAPKFQNAASKLANTPGVKLAKMDAYRFQRFTQQHGVDGYPTLMFYRNGVGQEYEGPHEQAAIAHWISQNIRPPRQADPVLELTGSNFEAAIAKNPFLMVQFYAPWCPYCQKLAPVYASTAVELAQKNPRIKLAKLDATRDRSLAEWYEAKRYPTLVFFRHGVPVTYQGSHDQPALVRWTLKQVRQDDEPKAVVKFRSEDGQQPGTEAETTTTGTSRRVVPVVINLVAMVVVSTVLG</sequence>
<dbReference type="InterPro" id="IPR017937">
    <property type="entry name" value="Thioredoxin_CS"/>
</dbReference>
<feature type="chain" id="PRO_5012388373" evidence="6">
    <location>
        <begin position="21"/>
        <end position="299"/>
    </location>
</feature>
<evidence type="ECO:0000256" key="3">
    <source>
        <dbReference type="ARBA" id="ARBA00023157"/>
    </source>
</evidence>
<dbReference type="Gene3D" id="3.40.30.10">
    <property type="entry name" value="Glutaredoxin"/>
    <property type="match status" value="2"/>
</dbReference>
<dbReference type="CDD" id="cd02961">
    <property type="entry name" value="PDI_a_family"/>
    <property type="match status" value="2"/>
</dbReference>
<feature type="compositionally biased region" description="Low complexity" evidence="5">
    <location>
        <begin position="267"/>
        <end position="276"/>
    </location>
</feature>
<dbReference type="FunFam" id="3.40.30.10:FF:000107">
    <property type="entry name" value="Protein disulfide-isomerase 5-2"/>
    <property type="match status" value="2"/>
</dbReference>
<keyword evidence="3" id="KW-1015">Disulfide bond</keyword>
<evidence type="ECO:0000256" key="5">
    <source>
        <dbReference type="SAM" id="MobiDB-lite"/>
    </source>
</evidence>
<dbReference type="GO" id="GO:0006457">
    <property type="term" value="P:protein folding"/>
    <property type="evidence" value="ECO:0007669"/>
    <property type="project" value="TreeGrafter"/>
</dbReference>
<feature type="region of interest" description="Disordered" evidence="5">
    <location>
        <begin position="257"/>
        <end position="276"/>
    </location>
</feature>
<feature type="domain" description="Thioredoxin" evidence="7">
    <location>
        <begin position="13"/>
        <end position="133"/>
    </location>
</feature>
<protein>
    <submittedName>
        <fullName evidence="8">Protein disulfide-isomerase a4</fullName>
    </submittedName>
</protein>
<reference evidence="8" key="1">
    <citation type="submission" date="2017-01" db="EMBL/GenBank/DDBJ databases">
        <title>A deep insight into the sialotranscriptome of adult male and female Cluex tarsalis mosquitoes.</title>
        <authorList>
            <person name="Ribeiro J.M."/>
            <person name="Moreira F."/>
            <person name="Bernard K.A."/>
            <person name="Calvo E."/>
        </authorList>
    </citation>
    <scope>NUCLEOTIDE SEQUENCE</scope>
    <source>
        <strain evidence="8">Kern County</strain>
        <tissue evidence="8">Salivary glands</tissue>
    </source>
</reference>
<name>A0A1Q3G011_CULTA</name>
<dbReference type="PANTHER" id="PTHR18929:SF240">
    <property type="entry name" value="PROTEIN DISULFIDE-ISOMERASE"/>
    <property type="match status" value="1"/>
</dbReference>
<evidence type="ECO:0000256" key="6">
    <source>
        <dbReference type="SAM" id="SignalP"/>
    </source>
</evidence>
<evidence type="ECO:0000256" key="2">
    <source>
        <dbReference type="ARBA" id="ARBA00022729"/>
    </source>
</evidence>
<dbReference type="GO" id="GO:0005783">
    <property type="term" value="C:endoplasmic reticulum"/>
    <property type="evidence" value="ECO:0007669"/>
    <property type="project" value="TreeGrafter"/>
</dbReference>
<accession>A0A1Q3G011</accession>
<dbReference type="InterPro" id="IPR036249">
    <property type="entry name" value="Thioredoxin-like_sf"/>
</dbReference>
<dbReference type="GO" id="GO:0034976">
    <property type="term" value="P:response to endoplasmic reticulum stress"/>
    <property type="evidence" value="ECO:0007669"/>
    <property type="project" value="TreeGrafter"/>
</dbReference>
<organism evidence="8">
    <name type="scientific">Culex tarsalis</name>
    <name type="common">Encephalitis mosquito</name>
    <dbReference type="NCBI Taxonomy" id="7177"/>
    <lineage>
        <taxon>Eukaryota</taxon>
        <taxon>Metazoa</taxon>
        <taxon>Ecdysozoa</taxon>
        <taxon>Arthropoda</taxon>
        <taxon>Hexapoda</taxon>
        <taxon>Insecta</taxon>
        <taxon>Pterygota</taxon>
        <taxon>Neoptera</taxon>
        <taxon>Endopterygota</taxon>
        <taxon>Diptera</taxon>
        <taxon>Nematocera</taxon>
        <taxon>Culicoidea</taxon>
        <taxon>Culicidae</taxon>
        <taxon>Culicinae</taxon>
        <taxon>Culicini</taxon>
        <taxon>Culex</taxon>
        <taxon>Culex</taxon>
    </lineage>
</organism>
<dbReference type="PROSITE" id="PS00194">
    <property type="entry name" value="THIOREDOXIN_1"/>
    <property type="match status" value="2"/>
</dbReference>
<dbReference type="PROSITE" id="PS51352">
    <property type="entry name" value="THIOREDOXIN_2"/>
    <property type="match status" value="2"/>
</dbReference>
<dbReference type="EMBL" id="GFDL01001906">
    <property type="protein sequence ID" value="JAV33139.1"/>
    <property type="molecule type" value="Transcribed_RNA"/>
</dbReference>
<dbReference type="PANTHER" id="PTHR18929">
    <property type="entry name" value="PROTEIN DISULFIDE ISOMERASE"/>
    <property type="match status" value="1"/>
</dbReference>
<evidence type="ECO:0000259" key="7">
    <source>
        <dbReference type="PROSITE" id="PS51352"/>
    </source>
</evidence>
<feature type="signal peptide" evidence="6">
    <location>
        <begin position="1"/>
        <end position="20"/>
    </location>
</feature>
<keyword evidence="4" id="KW-0676">Redox-active center</keyword>
<dbReference type="InterPro" id="IPR013766">
    <property type="entry name" value="Thioredoxin_domain"/>
</dbReference>
<proteinExistence type="inferred from homology"/>